<dbReference type="FunFam" id="3.40.50.720:FF:000214">
    <property type="entry name" value="L-xylulose reductase"/>
    <property type="match status" value="1"/>
</dbReference>
<accession>A0A1E1XEQ6</accession>
<dbReference type="PANTHER" id="PTHR44252">
    <property type="entry name" value="D-ERYTHRULOSE REDUCTASE"/>
    <property type="match status" value="1"/>
</dbReference>
<protein>
    <submittedName>
        <fullName evidence="5">Putative diacetyl reductase/l-xylulose reductase</fullName>
    </submittedName>
</protein>
<dbReference type="GO" id="GO:0006006">
    <property type="term" value="P:glucose metabolic process"/>
    <property type="evidence" value="ECO:0007669"/>
    <property type="project" value="TreeGrafter"/>
</dbReference>
<dbReference type="InterPro" id="IPR036291">
    <property type="entry name" value="NAD(P)-bd_dom_sf"/>
</dbReference>
<dbReference type="AlphaFoldDB" id="A0A1E1XEQ6"/>
<dbReference type="PROSITE" id="PS00061">
    <property type="entry name" value="ADH_SHORT"/>
    <property type="match status" value="1"/>
</dbReference>
<dbReference type="EMBL" id="GFAC01001530">
    <property type="protein sequence ID" value="JAT97658.1"/>
    <property type="molecule type" value="mRNA"/>
</dbReference>
<evidence type="ECO:0000256" key="1">
    <source>
        <dbReference type="ARBA" id="ARBA00006484"/>
    </source>
</evidence>
<comment type="subunit">
    <text evidence="2">Homotetramer.</text>
</comment>
<dbReference type="GO" id="GO:0004090">
    <property type="term" value="F:carbonyl reductase (NADPH) activity"/>
    <property type="evidence" value="ECO:0007669"/>
    <property type="project" value="TreeGrafter"/>
</dbReference>
<dbReference type="InterPro" id="IPR002347">
    <property type="entry name" value="SDR_fam"/>
</dbReference>
<sequence>METFFSGKRAVVTGAAQGMGARIATDLAKYGATVIAVDLLAAKLAELQKQVPNIIPVAVDLSDWDATQRALADVGDVDLLVNNAGITKLDAFGDIDQATVDKIFAVNFKATLNVSQICVQSMKSRGVPGAVVNISSQSGLVALPEHAVYCGSKAAVDMLTKVMALELGPYNIRVNSVNPTVTNTAMGAAVWEQEPGKAAAMKAKIPLGRFAETREISDVVLFLLSDMSSMVTGVILPIDGGYTAV</sequence>
<dbReference type="GO" id="GO:0005997">
    <property type="term" value="P:xylulose metabolic process"/>
    <property type="evidence" value="ECO:0007669"/>
    <property type="project" value="TreeGrafter"/>
</dbReference>
<reference evidence="5" key="1">
    <citation type="journal article" date="2017" name="Front. Cell. Infect. Microbiol.">
        <title>The Distinct Transcriptional Response of the Midgut of Amblyomma sculptum and Amblyomma aureolatum Ticks to Rickettsia rickettsii Correlates to Their Differences in Susceptibility to Infection.</title>
        <authorList>
            <person name="Martins L.A."/>
            <person name="Galletti M.F.B.M."/>
            <person name="Ribeiro J.M."/>
            <person name="Fujita A."/>
            <person name="Costa F.B."/>
            <person name="Labruna M.B."/>
            <person name="Daffre S."/>
            <person name="Fogaca A.C."/>
        </authorList>
    </citation>
    <scope>NUCLEOTIDE SEQUENCE</scope>
</reference>
<dbReference type="Pfam" id="PF13561">
    <property type="entry name" value="adh_short_C2"/>
    <property type="match status" value="1"/>
</dbReference>
<organism evidence="5">
    <name type="scientific">Amblyomma aureolatum</name>
    <dbReference type="NCBI Taxonomy" id="187763"/>
    <lineage>
        <taxon>Eukaryota</taxon>
        <taxon>Metazoa</taxon>
        <taxon>Ecdysozoa</taxon>
        <taxon>Arthropoda</taxon>
        <taxon>Chelicerata</taxon>
        <taxon>Arachnida</taxon>
        <taxon>Acari</taxon>
        <taxon>Parasitiformes</taxon>
        <taxon>Ixodida</taxon>
        <taxon>Ixodoidea</taxon>
        <taxon>Ixodidae</taxon>
        <taxon>Amblyomminae</taxon>
        <taxon>Amblyomma</taxon>
    </lineage>
</organism>
<proteinExistence type="evidence at transcript level"/>
<dbReference type="GO" id="GO:0050038">
    <property type="term" value="F:L-xylulose reductase (NADPH) activity"/>
    <property type="evidence" value="ECO:0007669"/>
    <property type="project" value="TreeGrafter"/>
</dbReference>
<dbReference type="PRINTS" id="PR00080">
    <property type="entry name" value="SDRFAMILY"/>
</dbReference>
<keyword evidence="4" id="KW-0560">Oxidoreductase</keyword>
<evidence type="ECO:0000313" key="5">
    <source>
        <dbReference type="EMBL" id="JAT97658.1"/>
    </source>
</evidence>
<evidence type="ECO:0000256" key="4">
    <source>
        <dbReference type="ARBA" id="ARBA00023002"/>
    </source>
</evidence>
<dbReference type="SUPFAM" id="SSF51735">
    <property type="entry name" value="NAD(P)-binding Rossmann-fold domains"/>
    <property type="match status" value="1"/>
</dbReference>
<evidence type="ECO:0000256" key="3">
    <source>
        <dbReference type="ARBA" id="ARBA00022857"/>
    </source>
</evidence>
<dbReference type="InterPro" id="IPR051737">
    <property type="entry name" value="L-xylulose/Carbonyl_redctase"/>
</dbReference>
<dbReference type="PRINTS" id="PR00081">
    <property type="entry name" value="GDHRDH"/>
</dbReference>
<comment type="similarity">
    <text evidence="1">Belongs to the short-chain dehydrogenases/reductases (SDR) family.</text>
</comment>
<evidence type="ECO:0000256" key="2">
    <source>
        <dbReference type="ARBA" id="ARBA00011881"/>
    </source>
</evidence>
<name>A0A1E1XEQ6_9ACAR</name>
<dbReference type="PANTHER" id="PTHR44252:SF3">
    <property type="entry name" value="D-ERYTHRULOSE REDUCTASE-RELATED"/>
    <property type="match status" value="1"/>
</dbReference>
<dbReference type="NCBIfam" id="NF005559">
    <property type="entry name" value="PRK07231.1"/>
    <property type="match status" value="1"/>
</dbReference>
<dbReference type="InterPro" id="IPR020904">
    <property type="entry name" value="Sc_DH/Rdtase_CS"/>
</dbReference>
<keyword evidence="3" id="KW-0521">NADP</keyword>
<dbReference type="Gene3D" id="3.40.50.720">
    <property type="entry name" value="NAD(P)-binding Rossmann-like Domain"/>
    <property type="match status" value="1"/>
</dbReference>